<reference evidence="3 4" key="1">
    <citation type="journal article" date="2015" name="Genome Announc.">
        <title>Expanding the biotechnology potential of lactobacilli through comparative genomics of 213 strains and associated genera.</title>
        <authorList>
            <person name="Sun Z."/>
            <person name="Harris H.M."/>
            <person name="McCann A."/>
            <person name="Guo C."/>
            <person name="Argimon S."/>
            <person name="Zhang W."/>
            <person name="Yang X."/>
            <person name="Jeffery I.B."/>
            <person name="Cooney J.C."/>
            <person name="Kagawa T.F."/>
            <person name="Liu W."/>
            <person name="Song Y."/>
            <person name="Salvetti E."/>
            <person name="Wrobel A."/>
            <person name="Rasinkangas P."/>
            <person name="Parkhill J."/>
            <person name="Rea M.C."/>
            <person name="O'Sullivan O."/>
            <person name="Ritari J."/>
            <person name="Douillard F.P."/>
            <person name="Paul Ross R."/>
            <person name="Yang R."/>
            <person name="Briner A.E."/>
            <person name="Felis G.E."/>
            <person name="de Vos W.M."/>
            <person name="Barrangou R."/>
            <person name="Klaenhammer T.R."/>
            <person name="Caufield P.W."/>
            <person name="Cui Y."/>
            <person name="Zhang H."/>
            <person name="O'Toole P.W."/>
        </authorList>
    </citation>
    <scope>NUCLEOTIDE SEQUENCE [LARGE SCALE GENOMIC DNA]</scope>
    <source>
        <strain evidence="3 4">JCM 15530</strain>
    </source>
</reference>
<comment type="caution">
    <text evidence="3">The sequence shown here is derived from an EMBL/GenBank/DDBJ whole genome shotgun (WGS) entry which is preliminary data.</text>
</comment>
<sequence length="351" mass="40638">MKEGGVDLLIANSASRRVSASAAVRGGDYECPGCHEPVVLKRGRVKIAHFSHQKNGLCVRQEEPETAEHLSGKWQIQQQFNGDLEVYLSVISQRPDILCRRANRLIAIEFQCSALSTSRLEERTDGYRKLGIEVVWLLGKKYRDRFKKASGAHPFVVFTQRDGWLLRFWRVDCECLEVWKNLQVDWLNRLCYRSNCLVAGQWRETGWIQVRHTARERQLLERQITIGLKTRNRRFLGWQQFCYWRNSLLQVIPDVCWTTRVIPPVLGTSIVIWRRLLLAQLDANWSHQGIKERQLWRWSQQVTELTNGAASGSSAVLSTQYALAIALMADLEANGQVIRKHHRWFKRSSAS</sequence>
<evidence type="ECO:0000313" key="4">
    <source>
        <dbReference type="Proteomes" id="UP000050911"/>
    </source>
</evidence>
<dbReference type="InterPro" id="IPR010330">
    <property type="entry name" value="CoiA_nuc"/>
</dbReference>
<keyword evidence="4" id="KW-1185">Reference proteome</keyword>
<dbReference type="InterPro" id="IPR057253">
    <property type="entry name" value="CoiA-like_N"/>
</dbReference>
<organism evidence="3 4">
    <name type="scientific">Secundilactobacillus kimchicus JCM 15530</name>
    <dbReference type="NCBI Taxonomy" id="1302272"/>
    <lineage>
        <taxon>Bacteria</taxon>
        <taxon>Bacillati</taxon>
        <taxon>Bacillota</taxon>
        <taxon>Bacilli</taxon>
        <taxon>Lactobacillales</taxon>
        <taxon>Lactobacillaceae</taxon>
        <taxon>Secundilactobacillus</taxon>
    </lineage>
</organism>
<feature type="domain" description="Competence protein CoiA nuclease-like" evidence="1">
    <location>
        <begin position="65"/>
        <end position="148"/>
    </location>
</feature>
<dbReference type="STRING" id="1302272.FC96_GL000499"/>
<gene>
    <name evidence="3" type="ORF">FC96_GL000499</name>
</gene>
<evidence type="ECO:0000259" key="2">
    <source>
        <dbReference type="Pfam" id="PF25164"/>
    </source>
</evidence>
<proteinExistence type="predicted"/>
<dbReference type="Pfam" id="PF06054">
    <property type="entry name" value="CoiA_nuc"/>
    <property type="match status" value="1"/>
</dbReference>
<dbReference type="OrthoDB" id="3784230at2"/>
<protein>
    <submittedName>
        <fullName evidence="3">Competence protein</fullName>
    </submittedName>
</protein>
<feature type="domain" description="Competence protein CoiA-like N-terminal" evidence="2">
    <location>
        <begin position="25"/>
        <end position="58"/>
    </location>
</feature>
<dbReference type="PATRIC" id="fig|1302272.5.peg.497"/>
<dbReference type="AlphaFoldDB" id="A0A0R1HRW1"/>
<evidence type="ECO:0000259" key="1">
    <source>
        <dbReference type="Pfam" id="PF06054"/>
    </source>
</evidence>
<evidence type="ECO:0000313" key="3">
    <source>
        <dbReference type="EMBL" id="KRK49566.1"/>
    </source>
</evidence>
<dbReference type="Pfam" id="PF25164">
    <property type="entry name" value="CoiA_N"/>
    <property type="match status" value="1"/>
</dbReference>
<name>A0A0R1HRW1_9LACO</name>
<accession>A0A0R1HRW1</accession>
<dbReference type="EMBL" id="AZCX01000001">
    <property type="protein sequence ID" value="KRK49566.1"/>
    <property type="molecule type" value="Genomic_DNA"/>
</dbReference>
<dbReference type="Proteomes" id="UP000050911">
    <property type="component" value="Unassembled WGS sequence"/>
</dbReference>